<evidence type="ECO:0000256" key="2">
    <source>
        <dbReference type="ARBA" id="ARBA00023125"/>
    </source>
</evidence>
<dbReference type="InterPro" id="IPR011991">
    <property type="entry name" value="ArsR-like_HTH"/>
</dbReference>
<dbReference type="PANTHER" id="PTHR43132:SF6">
    <property type="entry name" value="HTH-TYPE TRANSCRIPTIONAL REPRESSOR CZRA"/>
    <property type="match status" value="1"/>
</dbReference>
<dbReference type="PANTHER" id="PTHR43132">
    <property type="entry name" value="ARSENICAL RESISTANCE OPERON REPRESSOR ARSR-RELATED"/>
    <property type="match status" value="1"/>
</dbReference>
<reference evidence="5 6" key="1">
    <citation type="journal article" date="2023" name="Microbiol. Spectr.">
        <title>Symbiosis of Carpenter Bees with Uncharacterized Lactic Acid Bacteria Showing NAD Auxotrophy.</title>
        <authorList>
            <person name="Kawasaki S."/>
            <person name="Ozawa K."/>
            <person name="Mori T."/>
            <person name="Yamamoto A."/>
            <person name="Ito M."/>
            <person name="Ohkuma M."/>
            <person name="Sakamoto M."/>
            <person name="Matsutani M."/>
        </authorList>
    </citation>
    <scope>NUCLEOTIDE SEQUENCE [LARGE SCALE GENOMIC DNA]</scope>
    <source>
        <strain evidence="5 6">XA3</strain>
    </source>
</reference>
<protein>
    <submittedName>
        <fullName evidence="5">Transcriptional regulator</fullName>
    </submittedName>
</protein>
<dbReference type="Gene3D" id="1.10.10.10">
    <property type="entry name" value="Winged helix-like DNA-binding domain superfamily/Winged helix DNA-binding domain"/>
    <property type="match status" value="1"/>
</dbReference>
<dbReference type="PROSITE" id="PS50987">
    <property type="entry name" value="HTH_ARSR_2"/>
    <property type="match status" value="1"/>
</dbReference>
<dbReference type="AlphaFoldDB" id="A0AAU9D5A2"/>
<dbReference type="GO" id="GO:0003700">
    <property type="term" value="F:DNA-binding transcription factor activity"/>
    <property type="evidence" value="ECO:0007669"/>
    <property type="project" value="InterPro"/>
</dbReference>
<keyword evidence="6" id="KW-1185">Reference proteome</keyword>
<dbReference type="InterPro" id="IPR051011">
    <property type="entry name" value="Metal_resp_trans_reg"/>
</dbReference>
<keyword evidence="3" id="KW-0804">Transcription</keyword>
<dbReference type="GO" id="GO:0003677">
    <property type="term" value="F:DNA binding"/>
    <property type="evidence" value="ECO:0007669"/>
    <property type="project" value="UniProtKB-KW"/>
</dbReference>
<proteinExistence type="predicted"/>
<dbReference type="Pfam" id="PF01022">
    <property type="entry name" value="HTH_5"/>
    <property type="match status" value="1"/>
</dbReference>
<dbReference type="PRINTS" id="PR00778">
    <property type="entry name" value="HTHARSR"/>
</dbReference>
<evidence type="ECO:0000313" key="5">
    <source>
        <dbReference type="EMBL" id="BDR58959.1"/>
    </source>
</evidence>
<evidence type="ECO:0000256" key="1">
    <source>
        <dbReference type="ARBA" id="ARBA00023015"/>
    </source>
</evidence>
<dbReference type="Proteomes" id="UP001321861">
    <property type="component" value="Chromosome"/>
</dbReference>
<name>A0AAU9D5A2_9LACO</name>
<dbReference type="EMBL" id="AP026802">
    <property type="protein sequence ID" value="BDR58959.1"/>
    <property type="molecule type" value="Genomic_DNA"/>
</dbReference>
<keyword evidence="1" id="KW-0805">Transcription regulation</keyword>
<evidence type="ECO:0000259" key="4">
    <source>
        <dbReference type="PROSITE" id="PS50987"/>
    </source>
</evidence>
<gene>
    <name evidence="5" type="ORF">XA3_14000</name>
</gene>
<dbReference type="KEGG" id="xap:XA3_14000"/>
<organism evidence="5 6">
    <name type="scientific">Xylocopilactobacillus apicola</name>
    <dbReference type="NCBI Taxonomy" id="2932184"/>
    <lineage>
        <taxon>Bacteria</taxon>
        <taxon>Bacillati</taxon>
        <taxon>Bacillota</taxon>
        <taxon>Bacilli</taxon>
        <taxon>Lactobacillales</taxon>
        <taxon>Lactobacillaceae</taxon>
        <taxon>Xylocopilactobacillus</taxon>
    </lineage>
</organism>
<dbReference type="InterPro" id="IPR001845">
    <property type="entry name" value="HTH_ArsR_DNA-bd_dom"/>
</dbReference>
<dbReference type="CDD" id="cd00090">
    <property type="entry name" value="HTH_ARSR"/>
    <property type="match status" value="1"/>
</dbReference>
<dbReference type="InterPro" id="IPR036390">
    <property type="entry name" value="WH_DNA-bd_sf"/>
</dbReference>
<dbReference type="SMART" id="SM00418">
    <property type="entry name" value="HTH_ARSR"/>
    <property type="match status" value="1"/>
</dbReference>
<dbReference type="NCBIfam" id="NF033788">
    <property type="entry name" value="HTH_metalloreg"/>
    <property type="match status" value="1"/>
</dbReference>
<dbReference type="InterPro" id="IPR036388">
    <property type="entry name" value="WH-like_DNA-bd_sf"/>
</dbReference>
<dbReference type="SUPFAM" id="SSF46785">
    <property type="entry name" value="Winged helix' DNA-binding domain"/>
    <property type="match status" value="1"/>
</dbReference>
<keyword evidence="2" id="KW-0238">DNA-binding</keyword>
<accession>A0AAU9D5A2</accession>
<evidence type="ECO:0000313" key="6">
    <source>
        <dbReference type="Proteomes" id="UP001321861"/>
    </source>
</evidence>
<feature type="domain" description="HTH arsR-type" evidence="4">
    <location>
        <begin position="10"/>
        <end position="104"/>
    </location>
</feature>
<evidence type="ECO:0000256" key="3">
    <source>
        <dbReference type="ARBA" id="ARBA00023163"/>
    </source>
</evidence>
<sequence length="109" mass="12444">MAAMDELDLPSKSELQPIVDVFKTMSDPTRMRIILAVANGPITVSAIANLLDLSSSNVSHQLRLLRQQRLVVGERSDKQIYYRLIDEHVLQIYDLTKTHIEEKNEQAQK</sequence>